<evidence type="ECO:0000313" key="2">
    <source>
        <dbReference type="EMBL" id="CAE0371307.1"/>
    </source>
</evidence>
<dbReference type="PANTHER" id="PTHR46361">
    <property type="entry name" value="ELECTRON CARRIER/ PROTEIN DISULFIDE OXIDOREDUCTASE"/>
    <property type="match status" value="1"/>
</dbReference>
<organism evidence="2">
    <name type="scientific">Aureoumbra lagunensis</name>
    <dbReference type="NCBI Taxonomy" id="44058"/>
    <lineage>
        <taxon>Eukaryota</taxon>
        <taxon>Sar</taxon>
        <taxon>Stramenopiles</taxon>
        <taxon>Ochrophyta</taxon>
        <taxon>Pelagophyceae</taxon>
        <taxon>Pelagomonadales</taxon>
        <taxon>Aureoumbra</taxon>
    </lineage>
</organism>
<protein>
    <recommendedName>
        <fullName evidence="1">DUF547 domain-containing protein</fullName>
    </recommendedName>
</protein>
<accession>A0A7S3K0M1</accession>
<gene>
    <name evidence="2" type="ORF">ALAG00032_LOCUS12089</name>
</gene>
<proteinExistence type="predicted"/>
<dbReference type="AlphaFoldDB" id="A0A7S3K0M1"/>
<sequence>MKNTPALFLSAKDSLSLEHTSKKKETRQRRLLRDRLATPGEEYLPRGRYILNARSLFPQSKDYISKSPKELVALASELAARAGKLVAKYSTSSSPNHGEDEEWISFLQLSGELRFVHLSNDIPLSFWLNVYHVMVCHAGLLFGAPARSVHFARHFGTLCYECAGDVFSLAELEHCIIRNALPRPRLLLSDTKLLGSSALDLLRIASATSTKTASSYSFALNNTNPMLGLALNPGGDANSCPVVPIYNDEHIDTQISAVITAVLANTKLRGSFLILPRKCAWHSIPFHHLKGQLPPDIQLALASNNFQDDVDIHGPGDSSSATDGFRLKYLPFDYQCHPPRILEHELALAELCAYTNTTTTKKQKS</sequence>
<reference evidence="2" key="1">
    <citation type="submission" date="2021-01" db="EMBL/GenBank/DDBJ databases">
        <authorList>
            <person name="Corre E."/>
            <person name="Pelletier E."/>
            <person name="Niang G."/>
            <person name="Scheremetjew M."/>
            <person name="Finn R."/>
            <person name="Kale V."/>
            <person name="Holt S."/>
            <person name="Cochrane G."/>
            <person name="Meng A."/>
            <person name="Brown T."/>
            <person name="Cohen L."/>
        </authorList>
    </citation>
    <scope>NUCLEOTIDE SEQUENCE</scope>
    <source>
        <strain evidence="2">CCMP1510</strain>
    </source>
</reference>
<dbReference type="Pfam" id="PF04784">
    <property type="entry name" value="DUF547"/>
    <property type="match status" value="1"/>
</dbReference>
<evidence type="ECO:0000259" key="1">
    <source>
        <dbReference type="Pfam" id="PF04784"/>
    </source>
</evidence>
<name>A0A7S3K0M1_9STRA</name>
<dbReference type="EMBL" id="HBIJ01018342">
    <property type="protein sequence ID" value="CAE0371307.1"/>
    <property type="molecule type" value="Transcribed_RNA"/>
</dbReference>
<dbReference type="InterPro" id="IPR006869">
    <property type="entry name" value="DUF547"/>
</dbReference>
<feature type="domain" description="DUF547" evidence="1">
    <location>
        <begin position="118"/>
        <end position="257"/>
    </location>
</feature>
<dbReference type="PANTHER" id="PTHR46361:SF3">
    <property type="entry name" value="ELECTRON CARRIER_ PROTEIN DISULFIDE OXIDOREDUCTASE"/>
    <property type="match status" value="1"/>
</dbReference>